<dbReference type="SUPFAM" id="SSF53850">
    <property type="entry name" value="Periplasmic binding protein-like II"/>
    <property type="match status" value="1"/>
</dbReference>
<evidence type="ECO:0000256" key="1">
    <source>
        <dbReference type="ARBA" id="ARBA00006987"/>
    </source>
</evidence>
<dbReference type="PANTHER" id="PTHR42928:SF5">
    <property type="entry name" value="BLR1237 PROTEIN"/>
    <property type="match status" value="1"/>
</dbReference>
<dbReference type="Gene3D" id="3.40.190.150">
    <property type="entry name" value="Bordetella uptake gene, domain 1"/>
    <property type="match status" value="1"/>
</dbReference>
<reference evidence="3 4" key="1">
    <citation type="journal article" date="2014" name="Int. J. Syst. Evol. Microbiol.">
        <title>Complete genome sequence of Corynebacterium casei LMG S-19264T (=DSM 44701T), isolated from a smear-ripened cheese.</title>
        <authorList>
            <consortium name="US DOE Joint Genome Institute (JGI-PGF)"/>
            <person name="Walter F."/>
            <person name="Albersmeier A."/>
            <person name="Kalinowski J."/>
            <person name="Ruckert C."/>
        </authorList>
    </citation>
    <scope>NUCLEOTIDE SEQUENCE [LARGE SCALE GENOMIC DNA]</scope>
    <source>
        <strain evidence="3 4">CGMCC 1.16330</strain>
    </source>
</reference>
<dbReference type="Proteomes" id="UP000597507">
    <property type="component" value="Unassembled WGS sequence"/>
</dbReference>
<proteinExistence type="inferred from homology"/>
<keyword evidence="4" id="KW-1185">Reference proteome</keyword>
<accession>A0A8J2Z8T9</accession>
<protein>
    <recommendedName>
        <fullName evidence="5">Tripartite tricarboxylate transporter substrate binding protein</fullName>
    </recommendedName>
</protein>
<evidence type="ECO:0000256" key="2">
    <source>
        <dbReference type="SAM" id="SignalP"/>
    </source>
</evidence>
<dbReference type="InterPro" id="IPR005064">
    <property type="entry name" value="BUG"/>
</dbReference>
<feature type="chain" id="PRO_5035169608" description="Tripartite tricarboxylate transporter substrate binding protein" evidence="2">
    <location>
        <begin position="28"/>
        <end position="327"/>
    </location>
</feature>
<evidence type="ECO:0008006" key="5">
    <source>
        <dbReference type="Google" id="ProtNLM"/>
    </source>
</evidence>
<dbReference type="Gene3D" id="3.40.190.10">
    <property type="entry name" value="Periplasmic binding protein-like II"/>
    <property type="match status" value="1"/>
</dbReference>
<keyword evidence="2" id="KW-0732">Signal</keyword>
<dbReference type="EMBL" id="BMKS01000002">
    <property type="protein sequence ID" value="GGG23736.1"/>
    <property type="molecule type" value="Genomic_DNA"/>
</dbReference>
<dbReference type="CDD" id="cd13578">
    <property type="entry name" value="PBP2_Bug27"/>
    <property type="match status" value="1"/>
</dbReference>
<comment type="similarity">
    <text evidence="1">Belongs to the UPF0065 (bug) family.</text>
</comment>
<dbReference type="Pfam" id="PF03401">
    <property type="entry name" value="TctC"/>
    <property type="match status" value="1"/>
</dbReference>
<comment type="caution">
    <text evidence="3">The sequence shown here is derived from an EMBL/GenBank/DDBJ whole genome shotgun (WGS) entry which is preliminary data.</text>
</comment>
<sequence>MPQIHRRSLAAALAAAAGVAVGRGASAQQGYPTRPVRLVIPFGPGGGTDNLIRTLEPHVSRALGQPLVIENRPGGGSTIGTEMVARAEPDGYTLLAVDTSISINPGLFPRLPYDTARDLAPVCLLARAPIVLVVHAGFPARTMADLVRMAKERPGALAYASGGNGSPTHLAGEMLRFAADIQITHLPYRGSGPAMNDVIAGHVPMTFNGLSASGPHIESGRVRALAVTGEARAPAFPDVPTFREVGLADVDVFTNWGVLTRAGTPAPIIERLAAVFGEAVRRPDLAPRLNQMGFIPHGGGPAEYADLIARETEKFTRVIRAAGIKPD</sequence>
<dbReference type="AlphaFoldDB" id="A0A8J2Z8T9"/>
<feature type="signal peptide" evidence="2">
    <location>
        <begin position="1"/>
        <end position="27"/>
    </location>
</feature>
<dbReference type="PIRSF" id="PIRSF017082">
    <property type="entry name" value="YflP"/>
    <property type="match status" value="1"/>
</dbReference>
<evidence type="ECO:0000313" key="4">
    <source>
        <dbReference type="Proteomes" id="UP000597507"/>
    </source>
</evidence>
<name>A0A8J2Z8T9_9PROT</name>
<dbReference type="InterPro" id="IPR042100">
    <property type="entry name" value="Bug_dom1"/>
</dbReference>
<organism evidence="3 4">
    <name type="scientific">Caldovatus sediminis</name>
    <dbReference type="NCBI Taxonomy" id="2041189"/>
    <lineage>
        <taxon>Bacteria</taxon>
        <taxon>Pseudomonadati</taxon>
        <taxon>Pseudomonadota</taxon>
        <taxon>Alphaproteobacteria</taxon>
        <taxon>Acetobacterales</taxon>
        <taxon>Roseomonadaceae</taxon>
        <taxon>Caldovatus</taxon>
    </lineage>
</organism>
<gene>
    <name evidence="3" type="ORF">GCM10010964_09860</name>
</gene>
<dbReference type="RefSeq" id="WP_188898877.1">
    <property type="nucleotide sequence ID" value="NZ_BMKS01000002.1"/>
</dbReference>
<evidence type="ECO:0000313" key="3">
    <source>
        <dbReference type="EMBL" id="GGG23736.1"/>
    </source>
</evidence>
<dbReference type="PANTHER" id="PTHR42928">
    <property type="entry name" value="TRICARBOXYLATE-BINDING PROTEIN"/>
    <property type="match status" value="1"/>
</dbReference>